<dbReference type="EMBL" id="GBXM01083000">
    <property type="protein sequence ID" value="JAH25577.1"/>
    <property type="molecule type" value="Transcribed_RNA"/>
</dbReference>
<organism evidence="1">
    <name type="scientific">Anguilla anguilla</name>
    <name type="common">European freshwater eel</name>
    <name type="synonym">Muraena anguilla</name>
    <dbReference type="NCBI Taxonomy" id="7936"/>
    <lineage>
        <taxon>Eukaryota</taxon>
        <taxon>Metazoa</taxon>
        <taxon>Chordata</taxon>
        <taxon>Craniata</taxon>
        <taxon>Vertebrata</taxon>
        <taxon>Euteleostomi</taxon>
        <taxon>Actinopterygii</taxon>
        <taxon>Neopterygii</taxon>
        <taxon>Teleostei</taxon>
        <taxon>Anguilliformes</taxon>
        <taxon>Anguillidae</taxon>
        <taxon>Anguilla</taxon>
    </lineage>
</organism>
<evidence type="ECO:0000313" key="1">
    <source>
        <dbReference type="EMBL" id="JAH25577.1"/>
    </source>
</evidence>
<dbReference type="AlphaFoldDB" id="A0A0E9R9V4"/>
<reference evidence="1" key="2">
    <citation type="journal article" date="2015" name="Fish Shellfish Immunol.">
        <title>Early steps in the European eel (Anguilla anguilla)-Vibrio vulnificus interaction in the gills: Role of the RtxA13 toxin.</title>
        <authorList>
            <person name="Callol A."/>
            <person name="Pajuelo D."/>
            <person name="Ebbesson L."/>
            <person name="Teles M."/>
            <person name="MacKenzie S."/>
            <person name="Amaro C."/>
        </authorList>
    </citation>
    <scope>NUCLEOTIDE SEQUENCE</scope>
</reference>
<name>A0A0E9R9V4_ANGAN</name>
<proteinExistence type="predicted"/>
<sequence>MRLNINQAILCTSPHSLRQKWEHNTTQNSASSPFLLPPASHSVSSCPCCFSGIFTVHCCPPIAVPRLDPLKLTTFSRSLFHTYTQDKSGN</sequence>
<accession>A0A0E9R9V4</accession>
<reference evidence="1" key="1">
    <citation type="submission" date="2014-11" db="EMBL/GenBank/DDBJ databases">
        <authorList>
            <person name="Amaro Gonzalez C."/>
        </authorList>
    </citation>
    <scope>NUCLEOTIDE SEQUENCE</scope>
</reference>
<protein>
    <submittedName>
        <fullName evidence="1">Uncharacterized protein</fullName>
    </submittedName>
</protein>